<evidence type="ECO:0008006" key="3">
    <source>
        <dbReference type="Google" id="ProtNLM"/>
    </source>
</evidence>
<protein>
    <recommendedName>
        <fullName evidence="3">Ricin B lectin domain-containing protein</fullName>
    </recommendedName>
</protein>
<evidence type="ECO:0000313" key="1">
    <source>
        <dbReference type="EMBL" id="KAL0563032.1"/>
    </source>
</evidence>
<dbReference type="Proteomes" id="UP001465976">
    <property type="component" value="Unassembled WGS sequence"/>
</dbReference>
<comment type="caution">
    <text evidence="1">The sequence shown here is derived from an EMBL/GenBank/DDBJ whole genome shotgun (WGS) entry which is preliminary data.</text>
</comment>
<sequence>MTRGRRVPPNKPSNNISQSYGTVSAVPSGVYYIKNIKTGHWLSIGDISSGEKVSTEKSTPTVRFFLLDDLPTFKSNLQIFHIFDSNGVNQITDRGTGLSVGSEVLPSSGTSRNLIWQRSAYTWTIQQVSPGIWNIGNPIENAYWSHSAHLGQHVTLGQGSADDGNNWQLIAVAD</sequence>
<evidence type="ECO:0000313" key="2">
    <source>
        <dbReference type="Proteomes" id="UP001465976"/>
    </source>
</evidence>
<organism evidence="1 2">
    <name type="scientific">Marasmius crinis-equi</name>
    <dbReference type="NCBI Taxonomy" id="585013"/>
    <lineage>
        <taxon>Eukaryota</taxon>
        <taxon>Fungi</taxon>
        <taxon>Dikarya</taxon>
        <taxon>Basidiomycota</taxon>
        <taxon>Agaricomycotina</taxon>
        <taxon>Agaricomycetes</taxon>
        <taxon>Agaricomycetidae</taxon>
        <taxon>Agaricales</taxon>
        <taxon>Marasmiineae</taxon>
        <taxon>Marasmiaceae</taxon>
        <taxon>Marasmius</taxon>
    </lineage>
</organism>
<proteinExistence type="predicted"/>
<reference evidence="1 2" key="1">
    <citation type="submission" date="2024-02" db="EMBL/GenBank/DDBJ databases">
        <title>A draft genome for the cacao thread blight pathogen Marasmius crinis-equi.</title>
        <authorList>
            <person name="Cohen S.P."/>
            <person name="Baruah I.K."/>
            <person name="Amoako-Attah I."/>
            <person name="Bukari Y."/>
            <person name="Meinhardt L.W."/>
            <person name="Bailey B.A."/>
        </authorList>
    </citation>
    <scope>NUCLEOTIDE SEQUENCE [LARGE SCALE GENOMIC DNA]</scope>
    <source>
        <strain evidence="1 2">GH-76</strain>
    </source>
</reference>
<name>A0ABR3EJG9_9AGAR</name>
<dbReference type="EMBL" id="JBAHYK010004042">
    <property type="protein sequence ID" value="KAL0563032.1"/>
    <property type="molecule type" value="Genomic_DNA"/>
</dbReference>
<accession>A0ABR3EJG9</accession>
<keyword evidence="2" id="KW-1185">Reference proteome</keyword>
<gene>
    <name evidence="1" type="ORF">V5O48_019046</name>
</gene>